<comment type="pathway">
    <text evidence="6">Carbohydrate biosynthesis.</text>
</comment>
<dbReference type="GO" id="GO:0005737">
    <property type="term" value="C:cytoplasm"/>
    <property type="evidence" value="ECO:0007669"/>
    <property type="project" value="TreeGrafter"/>
</dbReference>
<feature type="domain" description="Fructose-1-6-bisphosphatase class I N-terminal" evidence="8">
    <location>
        <begin position="136"/>
        <end position="208"/>
    </location>
</feature>
<evidence type="ECO:0000259" key="9">
    <source>
        <dbReference type="Pfam" id="PF18913"/>
    </source>
</evidence>
<evidence type="ECO:0000256" key="1">
    <source>
        <dbReference type="ARBA" id="ARBA00010941"/>
    </source>
</evidence>
<evidence type="ECO:0000256" key="2">
    <source>
        <dbReference type="ARBA" id="ARBA00022723"/>
    </source>
</evidence>
<keyword evidence="11" id="KW-1185">Reference proteome</keyword>
<evidence type="ECO:0000256" key="3">
    <source>
        <dbReference type="ARBA" id="ARBA00022801"/>
    </source>
</evidence>
<dbReference type="Pfam" id="PF18913">
    <property type="entry name" value="FBPase_C"/>
    <property type="match status" value="1"/>
</dbReference>
<dbReference type="EMBL" id="DF977487">
    <property type="protein sequence ID" value="GAW26671.1"/>
    <property type="molecule type" value="Genomic_DNA"/>
</dbReference>
<feature type="region of interest" description="Disordered" evidence="7">
    <location>
        <begin position="226"/>
        <end position="246"/>
    </location>
</feature>
<name>A0A1S8A9B9_ROSNE</name>
<keyword evidence="3 10" id="KW-0378">Hydrolase</keyword>
<dbReference type="GO" id="GO:0006002">
    <property type="term" value="P:fructose 6-phosphate metabolic process"/>
    <property type="evidence" value="ECO:0007669"/>
    <property type="project" value="TreeGrafter"/>
</dbReference>
<dbReference type="GO" id="GO:0046872">
    <property type="term" value="F:metal ion binding"/>
    <property type="evidence" value="ECO:0007669"/>
    <property type="project" value="UniProtKB-KW"/>
</dbReference>
<dbReference type="PIRSF" id="PIRSF000904">
    <property type="entry name" value="FBPtase_SBPase"/>
    <property type="match status" value="1"/>
</dbReference>
<dbReference type="GO" id="GO:0042132">
    <property type="term" value="F:fructose 1,6-bisphosphate 1-phosphatase activity"/>
    <property type="evidence" value="ECO:0007669"/>
    <property type="project" value="UniProtKB-EC"/>
</dbReference>
<feature type="domain" description="Fructose-1-6-bisphosphatase class 1 C-terminal" evidence="9">
    <location>
        <begin position="282"/>
        <end position="407"/>
    </location>
</feature>
<dbReference type="InterPro" id="IPR023079">
    <property type="entry name" value="SBPase"/>
</dbReference>
<dbReference type="InterPro" id="IPR033391">
    <property type="entry name" value="FBPase_N"/>
</dbReference>
<evidence type="ECO:0000259" key="8">
    <source>
        <dbReference type="Pfam" id="PF00316"/>
    </source>
</evidence>
<sequence>MSSPPSTADAAAAAAAAALTAALDAATGASRPALTSAVLPAVLRAVRRTAASLARAHAVAGDGTANAFGDARLDVDVLAERHFRAEAAACAAIAAASSEEDPVETVKAKTKTGTNSTSTSTSTVTAEGKEGKAGEEEEEEEEEVYAIAFDPLDGSSIIAPNWAVGSIVGIWAGRSVLQQGSEAPPPQQVAAVLGVYGPRTTAIVAVRVPGREGAAVCLEVGLSPLSLSPSPSPSPSPPSSSSSPFSNEGIAHVAKLTLLNGNDNDDNNDDDGDDTAAPKAKAPKYFAPANLRAAAADPRYMALVASYIAERRTLRYSGGLVPDVAHVLVKEGGGGVYLSPVVAGTAEAKLRRAFELLPVALVVECAGGRAVDPADGRRILDRPLLDLNEKGGLVCGTAAEVERAVAALLG</sequence>
<evidence type="ECO:0000256" key="7">
    <source>
        <dbReference type="SAM" id="MobiDB-lite"/>
    </source>
</evidence>
<feature type="region of interest" description="Disordered" evidence="7">
    <location>
        <begin position="104"/>
        <end position="141"/>
    </location>
</feature>
<gene>
    <name evidence="10" type="ORF">SAMD00023353_4200920</name>
</gene>
<evidence type="ECO:0000256" key="6">
    <source>
        <dbReference type="ARBA" id="ARBA00024331"/>
    </source>
</evidence>
<dbReference type="Gene3D" id="3.30.540.10">
    <property type="entry name" value="Fructose-1,6-Bisphosphatase, subunit A, domain 1"/>
    <property type="match status" value="1"/>
</dbReference>
<dbReference type="OMA" id="PNWTVGT"/>
<dbReference type="PANTHER" id="PTHR11556:SF35">
    <property type="entry name" value="SEDOHEPTULOSE-1,7-BISPHOSPHATASE, CHLOROPLASTIC"/>
    <property type="match status" value="1"/>
</dbReference>
<dbReference type="GO" id="GO:0005986">
    <property type="term" value="P:sucrose biosynthetic process"/>
    <property type="evidence" value="ECO:0007669"/>
    <property type="project" value="TreeGrafter"/>
</dbReference>
<dbReference type="AlphaFoldDB" id="A0A1S8A9B9"/>
<dbReference type="Pfam" id="PF00316">
    <property type="entry name" value="FBPase"/>
    <property type="match status" value="1"/>
</dbReference>
<evidence type="ECO:0000256" key="4">
    <source>
        <dbReference type="ARBA" id="ARBA00022842"/>
    </source>
</evidence>
<feature type="compositionally biased region" description="Low complexity" evidence="7">
    <location>
        <begin position="111"/>
        <end position="126"/>
    </location>
</feature>
<dbReference type="InterPro" id="IPR044015">
    <property type="entry name" value="FBPase_C_dom"/>
</dbReference>
<comment type="similarity">
    <text evidence="1">Belongs to the FBPase class 1 family.</text>
</comment>
<evidence type="ECO:0000313" key="10">
    <source>
        <dbReference type="EMBL" id="GAW26671.1"/>
    </source>
</evidence>
<evidence type="ECO:0000256" key="5">
    <source>
        <dbReference type="ARBA" id="ARBA00023277"/>
    </source>
</evidence>
<dbReference type="EC" id="3.1.3.11" evidence="10"/>
<dbReference type="Proteomes" id="UP000054516">
    <property type="component" value="Unassembled WGS sequence"/>
</dbReference>
<keyword evidence="5" id="KW-0119">Carbohydrate metabolism</keyword>
<dbReference type="STRING" id="77044.A0A1S8A9B9"/>
<keyword evidence="4" id="KW-0460">Magnesium</keyword>
<feature type="region of interest" description="Disordered" evidence="7">
    <location>
        <begin position="259"/>
        <end position="281"/>
    </location>
</feature>
<protein>
    <submittedName>
        <fullName evidence="10">Putative sedoheptulose--bisphosphatase</fullName>
        <ecNumber evidence="10">3.1.3.11</ecNumber>
    </submittedName>
</protein>
<feature type="compositionally biased region" description="Acidic residues" evidence="7">
    <location>
        <begin position="263"/>
        <end position="274"/>
    </location>
</feature>
<organism evidence="10">
    <name type="scientific">Rosellinia necatrix</name>
    <name type="common">White root-rot fungus</name>
    <dbReference type="NCBI Taxonomy" id="77044"/>
    <lineage>
        <taxon>Eukaryota</taxon>
        <taxon>Fungi</taxon>
        <taxon>Dikarya</taxon>
        <taxon>Ascomycota</taxon>
        <taxon>Pezizomycotina</taxon>
        <taxon>Sordariomycetes</taxon>
        <taxon>Xylariomycetidae</taxon>
        <taxon>Xylariales</taxon>
        <taxon>Xylariaceae</taxon>
        <taxon>Rosellinia</taxon>
    </lineage>
</organism>
<dbReference type="PRINTS" id="PR01958">
    <property type="entry name" value="S17BPHPHTASE"/>
</dbReference>
<reference evidence="10" key="1">
    <citation type="submission" date="2016-03" db="EMBL/GenBank/DDBJ databases">
        <title>Draft genome sequence of Rosellinia necatrix.</title>
        <authorList>
            <person name="Kanematsu S."/>
        </authorList>
    </citation>
    <scope>NUCLEOTIDE SEQUENCE [LARGE SCALE GENOMIC DNA]</scope>
    <source>
        <strain evidence="10">W97</strain>
    </source>
</reference>
<keyword evidence="2" id="KW-0479">Metal-binding</keyword>
<dbReference type="OrthoDB" id="3886144at2759"/>
<dbReference type="Gene3D" id="3.40.190.80">
    <property type="match status" value="1"/>
</dbReference>
<evidence type="ECO:0000313" key="11">
    <source>
        <dbReference type="Proteomes" id="UP000054516"/>
    </source>
</evidence>
<dbReference type="GO" id="GO:0030388">
    <property type="term" value="P:fructose 1,6-bisphosphate metabolic process"/>
    <property type="evidence" value="ECO:0007669"/>
    <property type="project" value="TreeGrafter"/>
</dbReference>
<dbReference type="PANTHER" id="PTHR11556">
    <property type="entry name" value="FRUCTOSE-1,6-BISPHOSPHATASE-RELATED"/>
    <property type="match status" value="1"/>
</dbReference>
<dbReference type="GO" id="GO:0006000">
    <property type="term" value="P:fructose metabolic process"/>
    <property type="evidence" value="ECO:0007669"/>
    <property type="project" value="TreeGrafter"/>
</dbReference>
<proteinExistence type="inferred from homology"/>
<dbReference type="GO" id="GO:0006094">
    <property type="term" value="P:gluconeogenesis"/>
    <property type="evidence" value="ECO:0007669"/>
    <property type="project" value="TreeGrafter"/>
</dbReference>
<dbReference type="InterPro" id="IPR000146">
    <property type="entry name" value="FBPase_class-1"/>
</dbReference>
<dbReference type="SUPFAM" id="SSF56655">
    <property type="entry name" value="Carbohydrate phosphatase"/>
    <property type="match status" value="2"/>
</dbReference>
<accession>A0A1S8A9B9</accession>